<keyword evidence="3" id="KW-1185">Reference proteome</keyword>
<protein>
    <recommendedName>
        <fullName evidence="4">DUF1311 domain-containing protein</fullName>
    </recommendedName>
</protein>
<sequence length="127" mass="14212">MKIQLTIAAALLSGLLTSGTASAYCTNNAFQMGWDAANQACTDIAQGYLPMPTDRGYRRHMGAEPEQTCTWQQVVECKNAMAQYLRRFRTCSNLIRRNIRVTNASGRTIGRAQDVWRTYVNTTCNLP</sequence>
<feature type="signal peptide" evidence="1">
    <location>
        <begin position="1"/>
        <end position="23"/>
    </location>
</feature>
<dbReference type="RefSeq" id="WP_153824493.1">
    <property type="nucleotide sequence ID" value="NZ_WJIE01000020.1"/>
</dbReference>
<evidence type="ECO:0000313" key="3">
    <source>
        <dbReference type="Proteomes" id="UP000440224"/>
    </source>
</evidence>
<organism evidence="2 3">
    <name type="scientific">Polyangium spumosum</name>
    <dbReference type="NCBI Taxonomy" id="889282"/>
    <lineage>
        <taxon>Bacteria</taxon>
        <taxon>Pseudomonadati</taxon>
        <taxon>Myxococcota</taxon>
        <taxon>Polyangia</taxon>
        <taxon>Polyangiales</taxon>
        <taxon>Polyangiaceae</taxon>
        <taxon>Polyangium</taxon>
    </lineage>
</organism>
<dbReference type="AlphaFoldDB" id="A0A6N7Q0D8"/>
<gene>
    <name evidence="2" type="ORF">GF068_38190</name>
</gene>
<comment type="caution">
    <text evidence="2">The sequence shown here is derived from an EMBL/GenBank/DDBJ whole genome shotgun (WGS) entry which is preliminary data.</text>
</comment>
<evidence type="ECO:0000256" key="1">
    <source>
        <dbReference type="SAM" id="SignalP"/>
    </source>
</evidence>
<accession>A0A6N7Q0D8</accession>
<name>A0A6N7Q0D8_9BACT</name>
<feature type="chain" id="PRO_5026899610" description="DUF1311 domain-containing protein" evidence="1">
    <location>
        <begin position="24"/>
        <end position="127"/>
    </location>
</feature>
<evidence type="ECO:0000313" key="2">
    <source>
        <dbReference type="EMBL" id="MRG97713.1"/>
    </source>
</evidence>
<keyword evidence="1" id="KW-0732">Signal</keyword>
<evidence type="ECO:0008006" key="4">
    <source>
        <dbReference type="Google" id="ProtNLM"/>
    </source>
</evidence>
<proteinExistence type="predicted"/>
<dbReference type="Proteomes" id="UP000440224">
    <property type="component" value="Unassembled WGS sequence"/>
</dbReference>
<dbReference type="EMBL" id="WJIE01000020">
    <property type="protein sequence ID" value="MRG97713.1"/>
    <property type="molecule type" value="Genomic_DNA"/>
</dbReference>
<reference evidence="2 3" key="1">
    <citation type="submission" date="2019-10" db="EMBL/GenBank/DDBJ databases">
        <title>A soil myxobacterium in the family Polyangiaceae.</title>
        <authorList>
            <person name="Li Y."/>
            <person name="Wang J."/>
        </authorList>
    </citation>
    <scope>NUCLEOTIDE SEQUENCE [LARGE SCALE GENOMIC DNA]</scope>
    <source>
        <strain evidence="2 3">DSM 14734</strain>
    </source>
</reference>